<evidence type="ECO:0008006" key="2">
    <source>
        <dbReference type="Google" id="ProtNLM"/>
    </source>
</evidence>
<dbReference type="InterPro" id="IPR027417">
    <property type="entry name" value="P-loop_NTPase"/>
</dbReference>
<name>A0A7S3N2P0_9SPIT</name>
<reference evidence="1" key="1">
    <citation type="submission" date="2021-01" db="EMBL/GenBank/DDBJ databases">
        <authorList>
            <person name="Corre E."/>
            <person name="Pelletier E."/>
            <person name="Niang G."/>
            <person name="Scheremetjew M."/>
            <person name="Finn R."/>
            <person name="Kale V."/>
            <person name="Holt S."/>
            <person name="Cochrane G."/>
            <person name="Meng A."/>
            <person name="Brown T."/>
            <person name="Cohen L."/>
        </authorList>
    </citation>
    <scope>NUCLEOTIDE SEQUENCE</scope>
    <source>
        <strain evidence="1">FSP1.4</strain>
    </source>
</reference>
<dbReference type="PANTHER" id="PTHR13308:SF40">
    <property type="entry name" value="NEDD4-BINDING PROTEIN 2-LIKE 1"/>
    <property type="match status" value="1"/>
</dbReference>
<organism evidence="1">
    <name type="scientific">Euplotes harpa</name>
    <dbReference type="NCBI Taxonomy" id="151035"/>
    <lineage>
        <taxon>Eukaryota</taxon>
        <taxon>Sar</taxon>
        <taxon>Alveolata</taxon>
        <taxon>Ciliophora</taxon>
        <taxon>Intramacronucleata</taxon>
        <taxon>Spirotrichea</taxon>
        <taxon>Hypotrichia</taxon>
        <taxon>Euplotida</taxon>
        <taxon>Euplotidae</taxon>
        <taxon>Euplotes</taxon>
    </lineage>
</organism>
<protein>
    <recommendedName>
        <fullName evidence="2">ATP-binding protein</fullName>
    </recommendedName>
</protein>
<dbReference type="InterPro" id="IPR026302">
    <property type="entry name" value="NEDD4-bd_p2"/>
</dbReference>
<evidence type="ECO:0000313" key="1">
    <source>
        <dbReference type="EMBL" id="CAE0343220.1"/>
    </source>
</evidence>
<sequence>MEALEEPKFKYCFIMRGVPGSGKSTVAKRIKGEEGVVHTTDNYFLNENGEYVFDRDLLAENHKKNFQAFCKSIDEGVESVIVDNTNTTEREYKRYQEYATEHGYVVSFVVIPHIPASVAAARNSHGVPEEAIKNMLKRWWKM</sequence>
<dbReference type="SUPFAM" id="SSF52540">
    <property type="entry name" value="P-loop containing nucleoside triphosphate hydrolases"/>
    <property type="match status" value="1"/>
</dbReference>
<accession>A0A7S3N2P0</accession>
<dbReference type="AlphaFoldDB" id="A0A7S3N2P0"/>
<gene>
    <name evidence="1" type="ORF">EHAR0213_LOCUS2127</name>
</gene>
<proteinExistence type="predicted"/>
<dbReference type="EMBL" id="HBII01004711">
    <property type="protein sequence ID" value="CAE0343220.1"/>
    <property type="molecule type" value="Transcribed_RNA"/>
</dbReference>
<dbReference type="Gene3D" id="3.40.50.300">
    <property type="entry name" value="P-loop containing nucleotide triphosphate hydrolases"/>
    <property type="match status" value="1"/>
</dbReference>
<dbReference type="Pfam" id="PF13671">
    <property type="entry name" value="AAA_33"/>
    <property type="match status" value="1"/>
</dbReference>
<dbReference type="PANTHER" id="PTHR13308">
    <property type="entry name" value="NEDD4-BINDING PROTEIN 2-LIKE 1"/>
    <property type="match status" value="1"/>
</dbReference>